<organism evidence="1 2">
    <name type="scientific">Niabella ginsengisoli</name>
    <dbReference type="NCBI Taxonomy" id="522298"/>
    <lineage>
        <taxon>Bacteria</taxon>
        <taxon>Pseudomonadati</taxon>
        <taxon>Bacteroidota</taxon>
        <taxon>Chitinophagia</taxon>
        <taxon>Chitinophagales</taxon>
        <taxon>Chitinophagaceae</taxon>
        <taxon>Niabella</taxon>
    </lineage>
</organism>
<sequence length="92" mass="10439">MEIPEGKAKAFLFKLGSLGRRLFVYLEDDDNTWSKAALVYKDKNGKKKILQKTTYPFEFTVDANIKNAVNFSLELTGIDGKITKSKTYQLGK</sequence>
<dbReference type="EMBL" id="JAKWBL010000001">
    <property type="protein sequence ID" value="MCH5598396.1"/>
    <property type="molecule type" value="Genomic_DNA"/>
</dbReference>
<accession>A0ABS9SJ51</accession>
<name>A0ABS9SJ51_9BACT</name>
<protein>
    <submittedName>
        <fullName evidence="1">Uncharacterized protein</fullName>
    </submittedName>
</protein>
<evidence type="ECO:0000313" key="1">
    <source>
        <dbReference type="EMBL" id="MCH5598396.1"/>
    </source>
</evidence>
<reference evidence="1 2" key="1">
    <citation type="submission" date="2022-02" db="EMBL/GenBank/DDBJ databases">
        <authorList>
            <person name="Min J."/>
        </authorList>
    </citation>
    <scope>NUCLEOTIDE SEQUENCE [LARGE SCALE GENOMIC DNA]</scope>
    <source>
        <strain evidence="1 2">GR10-1</strain>
    </source>
</reference>
<gene>
    <name evidence="1" type="ORF">MKP09_10970</name>
</gene>
<dbReference type="RefSeq" id="WP_240828898.1">
    <property type="nucleotide sequence ID" value="NZ_JAKWBL010000001.1"/>
</dbReference>
<dbReference type="Proteomes" id="UP001202248">
    <property type="component" value="Unassembled WGS sequence"/>
</dbReference>
<proteinExistence type="predicted"/>
<keyword evidence="2" id="KW-1185">Reference proteome</keyword>
<comment type="caution">
    <text evidence="1">The sequence shown here is derived from an EMBL/GenBank/DDBJ whole genome shotgun (WGS) entry which is preliminary data.</text>
</comment>
<evidence type="ECO:0000313" key="2">
    <source>
        <dbReference type="Proteomes" id="UP001202248"/>
    </source>
</evidence>